<dbReference type="PANTHER" id="PTHR37489:SF1">
    <property type="entry name" value="DUF3500 DOMAIN-CONTAINING PROTEIN"/>
    <property type="match status" value="1"/>
</dbReference>
<protein>
    <submittedName>
        <fullName evidence="1">DUF3500 domain-containing protein</fullName>
    </submittedName>
</protein>
<dbReference type="PANTHER" id="PTHR37489">
    <property type="entry name" value="DUF3500 DOMAIN-CONTAINING PROTEIN"/>
    <property type="match status" value="1"/>
</dbReference>
<dbReference type="AlphaFoldDB" id="A0AA49GI79"/>
<evidence type="ECO:0000313" key="1">
    <source>
        <dbReference type="EMBL" id="WKN35330.1"/>
    </source>
</evidence>
<dbReference type="Pfam" id="PF12006">
    <property type="entry name" value="DUF3500"/>
    <property type="match status" value="1"/>
</dbReference>
<proteinExistence type="predicted"/>
<reference evidence="1" key="1">
    <citation type="journal article" date="2023" name="Comput. Struct. Biotechnol. J.">
        <title>Discovery of a novel marine Bacteroidetes with a rich repertoire of carbohydrate-active enzymes.</title>
        <authorList>
            <person name="Chen B."/>
            <person name="Liu G."/>
            <person name="Chen Q."/>
            <person name="Wang H."/>
            <person name="Liu L."/>
            <person name="Tang K."/>
        </authorList>
    </citation>
    <scope>NUCLEOTIDE SEQUENCE</scope>
    <source>
        <strain evidence="1">TK19036</strain>
    </source>
</reference>
<gene>
    <name evidence="1" type="ORF">K4G66_23415</name>
</gene>
<sequence>MKPAIFLVLLTLSGSLFFIGVAPSPKEVALVEAVQQFLETLDDAQLQQLSFELDDDERYNWHYTPRDRKGLPLKAMGEDQQQAAMHLLELSLSEQGLTKAKNVMALENVLRYVENRPDNDTYRDPENYYFTIFGNPQPGEAWGWRLEGHHLSLNFSSLSNEIISATPTFFGANPGKVPSGPKEGWRVLQPEEDLGRELVKLLDSDQLKTALIAEEAYPEIVTGTERQAQVDAPTGIAYRDMTTEQQSILMQLIELYYNVHRTEVADAALQNVKDSGLDEIHFGWAGGLEIGDPHYYRIQNEGFVIEYDNTQNNANHIHTIVRDLQNDWGDNTLKTHYEEAHK</sequence>
<name>A0AA49GI79_9BACT</name>
<reference evidence="1" key="2">
    <citation type="journal article" date="2024" name="Antonie Van Leeuwenhoek">
        <title>Roseihalotalea indica gen. nov., sp. nov., a halophilic Bacteroidetes from mesopelagic Southwest Indian Ocean with higher carbohydrate metabolic potential.</title>
        <authorList>
            <person name="Chen B."/>
            <person name="Zhang M."/>
            <person name="Lin D."/>
            <person name="Ye J."/>
            <person name="Tang K."/>
        </authorList>
    </citation>
    <scope>NUCLEOTIDE SEQUENCE</scope>
    <source>
        <strain evidence="1">TK19036</strain>
    </source>
</reference>
<dbReference type="InterPro" id="IPR021889">
    <property type="entry name" value="DUF3500"/>
</dbReference>
<organism evidence="1">
    <name type="scientific">Roseihalotalea indica</name>
    <dbReference type="NCBI Taxonomy" id="2867963"/>
    <lineage>
        <taxon>Bacteria</taxon>
        <taxon>Pseudomonadati</taxon>
        <taxon>Bacteroidota</taxon>
        <taxon>Cytophagia</taxon>
        <taxon>Cytophagales</taxon>
        <taxon>Catalimonadaceae</taxon>
        <taxon>Roseihalotalea</taxon>
    </lineage>
</organism>
<dbReference type="EMBL" id="CP120682">
    <property type="protein sequence ID" value="WKN35330.1"/>
    <property type="molecule type" value="Genomic_DNA"/>
</dbReference>
<accession>A0AA49GI79</accession>